<feature type="domain" description="LysM" evidence="3">
    <location>
        <begin position="75"/>
        <end position="119"/>
    </location>
</feature>
<keyword evidence="5" id="KW-1185">Reference proteome</keyword>
<dbReference type="EMBL" id="JBHSAP010000015">
    <property type="protein sequence ID" value="MFC4077325.1"/>
    <property type="molecule type" value="Genomic_DNA"/>
</dbReference>
<proteinExistence type="predicted"/>
<feature type="compositionally biased region" description="Polar residues" evidence="1">
    <location>
        <begin position="198"/>
        <end position="212"/>
    </location>
</feature>
<dbReference type="Gene3D" id="2.70.70.10">
    <property type="entry name" value="Glucose Permease (Domain IIA)"/>
    <property type="match status" value="1"/>
</dbReference>
<feature type="signal peptide" evidence="2">
    <location>
        <begin position="1"/>
        <end position="27"/>
    </location>
</feature>
<gene>
    <name evidence="4" type="ORF">ACFOUO_10995</name>
</gene>
<feature type="domain" description="LysM" evidence="3">
    <location>
        <begin position="124"/>
        <end position="169"/>
    </location>
</feature>
<dbReference type="Pfam" id="PF01551">
    <property type="entry name" value="Peptidase_M23"/>
    <property type="match status" value="1"/>
</dbReference>
<evidence type="ECO:0000256" key="2">
    <source>
        <dbReference type="SAM" id="SignalP"/>
    </source>
</evidence>
<comment type="caution">
    <text evidence="4">The sequence shown here is derived from an EMBL/GenBank/DDBJ whole genome shotgun (WGS) entry which is preliminary data.</text>
</comment>
<name>A0ABV8JG27_9BACL</name>
<dbReference type="InterPro" id="IPR050570">
    <property type="entry name" value="Cell_wall_metabolism_enzyme"/>
</dbReference>
<evidence type="ECO:0000259" key="3">
    <source>
        <dbReference type="PROSITE" id="PS51782"/>
    </source>
</evidence>
<feature type="chain" id="PRO_5046988858" evidence="2">
    <location>
        <begin position="28"/>
        <end position="333"/>
    </location>
</feature>
<dbReference type="PANTHER" id="PTHR21666">
    <property type="entry name" value="PEPTIDASE-RELATED"/>
    <property type="match status" value="1"/>
</dbReference>
<dbReference type="InterPro" id="IPR036779">
    <property type="entry name" value="LysM_dom_sf"/>
</dbReference>
<keyword evidence="2" id="KW-0732">Signal</keyword>
<evidence type="ECO:0000256" key="1">
    <source>
        <dbReference type="SAM" id="MobiDB-lite"/>
    </source>
</evidence>
<accession>A0ABV8JG27</accession>
<dbReference type="Gene3D" id="3.10.350.10">
    <property type="entry name" value="LysM domain"/>
    <property type="match status" value="2"/>
</dbReference>
<evidence type="ECO:0000313" key="4">
    <source>
        <dbReference type="EMBL" id="MFC4077325.1"/>
    </source>
</evidence>
<dbReference type="Pfam" id="PF01476">
    <property type="entry name" value="LysM"/>
    <property type="match status" value="2"/>
</dbReference>
<dbReference type="InterPro" id="IPR011055">
    <property type="entry name" value="Dup_hybrid_motif"/>
</dbReference>
<sequence length="333" mass="36632">MPKKRTVVASSLSLCTASLFMGGEAQAAYTGEWNQTKTPDWEKEQVAREGFVQYLNPISSVTQGNLAVKTKKKPLLYEVKKGDTLYGIGRRYGVKGSTIAKYNRIQNPAFLPIGQKLKIPVELKRIRVKERQTLYSIARKHKVTVASLKQVNPDLQLTGALYVGQVLIVPRSFEPEASHPETGPSRQGNPGKGGIRLASSSRGTKTEVRSSSFRWPARGQITSNYGWRNGKMHTGIDIWNNRREQNVIKASLGGTVVKAGYSGSYGNLVVIDHGDGWSTYYAHLSRISVAKGQNVNRGGALGNMGTTGNSTGVHLHFEVRRHDRPLHPLTVLP</sequence>
<dbReference type="InterPro" id="IPR018392">
    <property type="entry name" value="LysM"/>
</dbReference>
<dbReference type="CDD" id="cd12797">
    <property type="entry name" value="M23_peptidase"/>
    <property type="match status" value="1"/>
</dbReference>
<organism evidence="4 5">
    <name type="scientific">Salinithrix halophila</name>
    <dbReference type="NCBI Taxonomy" id="1485204"/>
    <lineage>
        <taxon>Bacteria</taxon>
        <taxon>Bacillati</taxon>
        <taxon>Bacillota</taxon>
        <taxon>Bacilli</taxon>
        <taxon>Bacillales</taxon>
        <taxon>Thermoactinomycetaceae</taxon>
        <taxon>Salinithrix</taxon>
    </lineage>
</organism>
<dbReference type="SUPFAM" id="SSF51261">
    <property type="entry name" value="Duplicated hybrid motif"/>
    <property type="match status" value="1"/>
</dbReference>
<dbReference type="CDD" id="cd00118">
    <property type="entry name" value="LysM"/>
    <property type="match status" value="2"/>
</dbReference>
<dbReference type="Proteomes" id="UP001595843">
    <property type="component" value="Unassembled WGS sequence"/>
</dbReference>
<dbReference type="PANTHER" id="PTHR21666:SF270">
    <property type="entry name" value="MUREIN HYDROLASE ACTIVATOR ENVC"/>
    <property type="match status" value="1"/>
</dbReference>
<feature type="region of interest" description="Disordered" evidence="1">
    <location>
        <begin position="174"/>
        <end position="212"/>
    </location>
</feature>
<dbReference type="PROSITE" id="PS51782">
    <property type="entry name" value="LYSM"/>
    <property type="match status" value="2"/>
</dbReference>
<dbReference type="RefSeq" id="WP_380705121.1">
    <property type="nucleotide sequence ID" value="NZ_JBHSAP010000015.1"/>
</dbReference>
<protein>
    <submittedName>
        <fullName evidence="4">Peptidoglycan DD-metalloendopeptidase family protein</fullName>
    </submittedName>
</protein>
<evidence type="ECO:0000313" key="5">
    <source>
        <dbReference type="Proteomes" id="UP001595843"/>
    </source>
</evidence>
<dbReference type="InterPro" id="IPR016047">
    <property type="entry name" value="M23ase_b-sheet_dom"/>
</dbReference>
<dbReference type="SMART" id="SM00257">
    <property type="entry name" value="LysM"/>
    <property type="match status" value="2"/>
</dbReference>
<reference evidence="5" key="1">
    <citation type="journal article" date="2019" name="Int. J. Syst. Evol. Microbiol.">
        <title>The Global Catalogue of Microorganisms (GCM) 10K type strain sequencing project: providing services to taxonomists for standard genome sequencing and annotation.</title>
        <authorList>
            <consortium name="The Broad Institute Genomics Platform"/>
            <consortium name="The Broad Institute Genome Sequencing Center for Infectious Disease"/>
            <person name="Wu L."/>
            <person name="Ma J."/>
        </authorList>
    </citation>
    <scope>NUCLEOTIDE SEQUENCE [LARGE SCALE GENOMIC DNA]</scope>
    <source>
        <strain evidence="5">IBRC-M 10813</strain>
    </source>
</reference>